<accession>A0A8H3P1Z0</accession>
<comment type="subcellular location">
    <subcellularLocation>
        <location evidence="1">Membrane</location>
        <topology evidence="1">Multi-pass membrane protein</topology>
    </subcellularLocation>
</comment>
<protein>
    <submittedName>
        <fullName evidence="7">Uncharacterized transporter C794.04c</fullName>
    </submittedName>
</protein>
<feature type="transmembrane region" description="Helical" evidence="5">
    <location>
        <begin position="472"/>
        <end position="492"/>
    </location>
</feature>
<evidence type="ECO:0000313" key="7">
    <source>
        <dbReference type="EMBL" id="GFF44348.1"/>
    </source>
</evidence>
<dbReference type="Proteomes" id="UP000465221">
    <property type="component" value="Unassembled WGS sequence"/>
</dbReference>
<dbReference type="GO" id="GO:0022857">
    <property type="term" value="F:transmembrane transporter activity"/>
    <property type="evidence" value="ECO:0007669"/>
    <property type="project" value="InterPro"/>
</dbReference>
<keyword evidence="2 5" id="KW-0812">Transmembrane</keyword>
<dbReference type="InterPro" id="IPR011701">
    <property type="entry name" value="MFS"/>
</dbReference>
<feature type="transmembrane region" description="Helical" evidence="5">
    <location>
        <begin position="369"/>
        <end position="389"/>
    </location>
</feature>
<dbReference type="PROSITE" id="PS50850">
    <property type="entry name" value="MFS"/>
    <property type="match status" value="1"/>
</dbReference>
<dbReference type="AlphaFoldDB" id="A0A8H3P1Z0"/>
<comment type="caution">
    <text evidence="7">The sequence shown here is derived from an EMBL/GenBank/DDBJ whole genome shotgun (WGS) entry which is preliminary data.</text>
</comment>
<dbReference type="SUPFAM" id="SSF103473">
    <property type="entry name" value="MFS general substrate transporter"/>
    <property type="match status" value="1"/>
</dbReference>
<feature type="transmembrane region" description="Helical" evidence="5">
    <location>
        <begin position="436"/>
        <end position="460"/>
    </location>
</feature>
<dbReference type="CDD" id="cd17323">
    <property type="entry name" value="MFS_Tpo1_MDR_like"/>
    <property type="match status" value="1"/>
</dbReference>
<feature type="domain" description="Major facilitator superfamily (MFS) profile" evidence="6">
    <location>
        <begin position="78"/>
        <end position="530"/>
    </location>
</feature>
<dbReference type="Gene3D" id="1.20.1250.20">
    <property type="entry name" value="MFS general substrate transporter like domains"/>
    <property type="match status" value="1"/>
</dbReference>
<proteinExistence type="predicted"/>
<dbReference type="PANTHER" id="PTHR23502">
    <property type="entry name" value="MAJOR FACILITATOR SUPERFAMILY"/>
    <property type="match status" value="1"/>
</dbReference>
<feature type="transmembrane region" description="Helical" evidence="5">
    <location>
        <begin position="504"/>
        <end position="526"/>
    </location>
</feature>
<gene>
    <name evidence="7" type="ORF">IFM46972_07514</name>
</gene>
<name>A0A8H3P1Z0_9EURO</name>
<feature type="transmembrane region" description="Helical" evidence="5">
    <location>
        <begin position="330"/>
        <end position="349"/>
    </location>
</feature>
<dbReference type="PANTHER" id="PTHR23502:SF24">
    <property type="entry name" value="TRANSPORTER, PUTATIVE-RELATED"/>
    <property type="match status" value="1"/>
</dbReference>
<dbReference type="Pfam" id="PF07690">
    <property type="entry name" value="MFS_1"/>
    <property type="match status" value="1"/>
</dbReference>
<feature type="transmembrane region" description="Helical" evidence="5">
    <location>
        <begin position="248"/>
        <end position="269"/>
    </location>
</feature>
<evidence type="ECO:0000256" key="3">
    <source>
        <dbReference type="ARBA" id="ARBA00022989"/>
    </source>
</evidence>
<dbReference type="EMBL" id="BLKC01000058">
    <property type="protein sequence ID" value="GFF44348.1"/>
    <property type="molecule type" value="Genomic_DNA"/>
</dbReference>
<dbReference type="GO" id="GO:0005886">
    <property type="term" value="C:plasma membrane"/>
    <property type="evidence" value="ECO:0007669"/>
    <property type="project" value="TreeGrafter"/>
</dbReference>
<evidence type="ECO:0000256" key="2">
    <source>
        <dbReference type="ARBA" id="ARBA00022692"/>
    </source>
</evidence>
<organism evidence="7 8">
    <name type="scientific">Aspergillus udagawae</name>
    <dbReference type="NCBI Taxonomy" id="91492"/>
    <lineage>
        <taxon>Eukaryota</taxon>
        <taxon>Fungi</taxon>
        <taxon>Dikarya</taxon>
        <taxon>Ascomycota</taxon>
        <taxon>Pezizomycotina</taxon>
        <taxon>Eurotiomycetes</taxon>
        <taxon>Eurotiomycetidae</taxon>
        <taxon>Eurotiales</taxon>
        <taxon>Aspergillaceae</taxon>
        <taxon>Aspergillus</taxon>
        <taxon>Aspergillus subgen. Fumigati</taxon>
    </lineage>
</organism>
<sequence length="549" mass="60409">MPSSRPSMAPGEGQVGFDATLQKVEDAHSEDLTLVLSEEQALTRARHSPDKALPICIAFAHDDRDNPRNWGKLRKWYITFFVNMLNVLTCVSSSILHNLADEKPAAGALGASRQEPPASPKSSMSSSEVTTVCLSLYVLGFAISPVLLAPLSECFGRQPVYVVSWFLHFIFQLPLALAPNIGTIIVCRFIAGCAGGAPLTNTGGSISDLWERNSSGGPMAVYGLSSTFGPPTALVMSGYIGLNAGWWWIFWVLTAITGGFWVLLVFTIPETRHSIILQRKAARVRKQMAQEKLASAATTRDLHAHARKGLHTLFAITLTRPFRFIFTEPITLFSAVYNGFLYGLVYLFNEAFPLVFGPGTGHGFNGGQQAFSFLGMAIGPIVAFCLYPLQERYYLGRVAANGGKGEPEARMWMARWGALLIPVSLFWFGWTSYRSVHWIVPIIASSFFGAGIYIVILSILNYVVDSYQTYSASALAGVILVRNVVGAGFPLFASLMYQRLGYEWASSLLGFLAILLVPIPFVFFYMGRAIRLRSPWAREHFDSNEDSPH</sequence>
<evidence type="ECO:0000256" key="1">
    <source>
        <dbReference type="ARBA" id="ARBA00004141"/>
    </source>
</evidence>
<evidence type="ECO:0000313" key="8">
    <source>
        <dbReference type="Proteomes" id="UP000465221"/>
    </source>
</evidence>
<feature type="transmembrane region" description="Helical" evidence="5">
    <location>
        <begin position="160"/>
        <end position="177"/>
    </location>
</feature>
<feature type="transmembrane region" description="Helical" evidence="5">
    <location>
        <begin position="76"/>
        <end position="96"/>
    </location>
</feature>
<evidence type="ECO:0000256" key="4">
    <source>
        <dbReference type="ARBA" id="ARBA00023136"/>
    </source>
</evidence>
<dbReference type="FunFam" id="1.20.1250.20:FF:000653">
    <property type="entry name" value="Polyamine transporter, putative"/>
    <property type="match status" value="1"/>
</dbReference>
<evidence type="ECO:0000256" key="5">
    <source>
        <dbReference type="SAM" id="Phobius"/>
    </source>
</evidence>
<feature type="transmembrane region" description="Helical" evidence="5">
    <location>
        <begin position="412"/>
        <end position="430"/>
    </location>
</feature>
<reference evidence="7 8" key="1">
    <citation type="submission" date="2020-01" db="EMBL/GenBank/DDBJ databases">
        <title>Draft genome sequence of Aspergillus udagawae IFM 46972.</title>
        <authorList>
            <person name="Takahashi H."/>
            <person name="Yaguchi T."/>
        </authorList>
    </citation>
    <scope>NUCLEOTIDE SEQUENCE [LARGE SCALE GENOMIC DNA]</scope>
    <source>
        <strain evidence="7 8">IFM 46972</strain>
    </source>
</reference>
<keyword evidence="3 5" id="KW-1133">Transmembrane helix</keyword>
<dbReference type="InterPro" id="IPR020846">
    <property type="entry name" value="MFS_dom"/>
</dbReference>
<evidence type="ECO:0000259" key="6">
    <source>
        <dbReference type="PROSITE" id="PS50850"/>
    </source>
</evidence>
<dbReference type="InterPro" id="IPR036259">
    <property type="entry name" value="MFS_trans_sf"/>
</dbReference>
<keyword evidence="4 5" id="KW-0472">Membrane</keyword>
<feature type="transmembrane region" description="Helical" evidence="5">
    <location>
        <begin position="129"/>
        <end position="148"/>
    </location>
</feature>